<comment type="similarity">
    <text evidence="3 14">Belongs to the HemJ family.</text>
</comment>
<keyword evidence="8 14" id="KW-0479">Metal-binding</keyword>
<dbReference type="RefSeq" id="WP_111162020.1">
    <property type="nucleotide sequence ID" value="NZ_PCDP01000039.1"/>
</dbReference>
<dbReference type="EC" id="1.3.99.-" evidence="14"/>
<comment type="subcellular location">
    <subcellularLocation>
        <location evidence="1">Cell membrane</location>
        <topology evidence="1">Multi-pass membrane protein</topology>
    </subcellularLocation>
</comment>
<evidence type="ECO:0000256" key="8">
    <source>
        <dbReference type="ARBA" id="ARBA00022723"/>
    </source>
</evidence>
<evidence type="ECO:0000256" key="4">
    <source>
        <dbReference type="ARBA" id="ARBA00017504"/>
    </source>
</evidence>
<evidence type="ECO:0000256" key="2">
    <source>
        <dbReference type="ARBA" id="ARBA00005073"/>
    </source>
</evidence>
<evidence type="ECO:0000256" key="11">
    <source>
        <dbReference type="ARBA" id="ARBA00023004"/>
    </source>
</evidence>
<evidence type="ECO:0000256" key="15">
    <source>
        <dbReference type="SAM" id="Phobius"/>
    </source>
</evidence>
<evidence type="ECO:0000256" key="5">
    <source>
        <dbReference type="ARBA" id="ARBA00022475"/>
    </source>
</evidence>
<name>A0A2W4EJ41_9HYPH</name>
<comment type="catalytic activity">
    <reaction evidence="13 14">
        <text>protoporphyrinogen IX + 3 A = protoporphyrin IX + 3 AH2</text>
        <dbReference type="Rhea" id="RHEA:62000"/>
        <dbReference type="ChEBI" id="CHEBI:13193"/>
        <dbReference type="ChEBI" id="CHEBI:17499"/>
        <dbReference type="ChEBI" id="CHEBI:57306"/>
        <dbReference type="ChEBI" id="CHEBI:57307"/>
    </reaction>
</comment>
<comment type="caution">
    <text evidence="16">The sequence shown here is derived from an EMBL/GenBank/DDBJ whole genome shotgun (WGS) entry which is preliminary data.</text>
</comment>
<keyword evidence="5 14" id="KW-1003">Cell membrane</keyword>
<evidence type="ECO:0000256" key="6">
    <source>
        <dbReference type="ARBA" id="ARBA00022617"/>
    </source>
</evidence>
<comment type="cofactor">
    <cofactor evidence="14">
        <name>heme b</name>
        <dbReference type="ChEBI" id="CHEBI:60344"/>
    </cofactor>
    <text evidence="14">Binds 1 heme b (iron(II)-protoporphyrin IX) group per subunit.</text>
</comment>
<feature type="transmembrane region" description="Helical" evidence="15">
    <location>
        <begin position="94"/>
        <end position="112"/>
    </location>
</feature>
<keyword evidence="7 15" id="KW-0812">Transmembrane</keyword>
<keyword evidence="6 14" id="KW-0349">Heme</keyword>
<evidence type="ECO:0000256" key="10">
    <source>
        <dbReference type="ARBA" id="ARBA00023002"/>
    </source>
</evidence>
<proteinExistence type="inferred from homology"/>
<dbReference type="InterPro" id="IPR005265">
    <property type="entry name" value="HemJ-like"/>
</dbReference>
<dbReference type="Pfam" id="PF03653">
    <property type="entry name" value="UPF0093"/>
    <property type="match status" value="1"/>
</dbReference>
<dbReference type="GO" id="GO:0005886">
    <property type="term" value="C:plasma membrane"/>
    <property type="evidence" value="ECO:0007669"/>
    <property type="project" value="UniProtKB-SubCell"/>
</dbReference>
<keyword evidence="11 14" id="KW-0408">Iron</keyword>
<dbReference type="GO" id="GO:0070818">
    <property type="term" value="F:protoporphyrinogen oxidase activity"/>
    <property type="evidence" value="ECO:0007669"/>
    <property type="project" value="UniProtKB-UniRule"/>
</dbReference>
<dbReference type="PANTHER" id="PTHR40255">
    <property type="entry name" value="UPF0093 MEMBRANE PROTEIN SLR1790"/>
    <property type="match status" value="1"/>
</dbReference>
<keyword evidence="10" id="KW-0560">Oxidoreductase</keyword>
<feature type="transmembrane region" description="Helical" evidence="15">
    <location>
        <begin position="133"/>
        <end position="153"/>
    </location>
</feature>
<evidence type="ECO:0000256" key="9">
    <source>
        <dbReference type="ARBA" id="ARBA00022989"/>
    </source>
</evidence>
<dbReference type="GO" id="GO:0006782">
    <property type="term" value="P:protoporphyrinogen IX biosynthetic process"/>
    <property type="evidence" value="ECO:0007669"/>
    <property type="project" value="UniProtKB-UniRule"/>
</dbReference>
<feature type="transmembrane region" description="Helical" evidence="15">
    <location>
        <begin position="66"/>
        <end position="88"/>
    </location>
</feature>
<evidence type="ECO:0000256" key="12">
    <source>
        <dbReference type="ARBA" id="ARBA00023136"/>
    </source>
</evidence>
<gene>
    <name evidence="16" type="ORF">CPY51_20090</name>
</gene>
<sequence>MVAPNDAIGRKSLVLYLYVKAIHVMAVITLVGGMLLLAFTLSLVSGGDGRLPSDREAAFIARVRRWDRMVTAPSLGLVWIAGISLMTIGGWYQSPWLMVKILPVLLLSALHGMESAALRRRVGLPASALSPMLRYAVPIIAACVVLIALLAVVKPF</sequence>
<feature type="transmembrane region" description="Helical" evidence="15">
    <location>
        <begin position="21"/>
        <end position="45"/>
    </location>
</feature>
<accession>A0A2W4EJ41</accession>
<dbReference type="UniPathway" id="UPA00251">
    <property type="reaction ID" value="UER00324"/>
</dbReference>
<comment type="pathway">
    <text evidence="2 14">Porphyrin-containing compound metabolism; protoporphyrin-IX biosynthesis; protoporphyrin-IX from protoporphyrinogen-IX: step 1/1.</text>
</comment>
<evidence type="ECO:0000256" key="14">
    <source>
        <dbReference type="PIRNR" id="PIRNR004638"/>
    </source>
</evidence>
<organism evidence="16 17">
    <name type="scientific">Rhizobium tubonense</name>
    <dbReference type="NCBI Taxonomy" id="484088"/>
    <lineage>
        <taxon>Bacteria</taxon>
        <taxon>Pseudomonadati</taxon>
        <taxon>Pseudomonadota</taxon>
        <taxon>Alphaproteobacteria</taxon>
        <taxon>Hyphomicrobiales</taxon>
        <taxon>Rhizobiaceae</taxon>
        <taxon>Rhizobium/Agrobacterium group</taxon>
        <taxon>Rhizobium</taxon>
    </lineage>
</organism>
<evidence type="ECO:0000313" key="17">
    <source>
        <dbReference type="Proteomes" id="UP000248925"/>
    </source>
</evidence>
<dbReference type="GO" id="GO:0046872">
    <property type="term" value="F:metal ion binding"/>
    <property type="evidence" value="ECO:0007669"/>
    <property type="project" value="UniProtKB-UniRule"/>
</dbReference>
<evidence type="ECO:0000256" key="1">
    <source>
        <dbReference type="ARBA" id="ARBA00004651"/>
    </source>
</evidence>
<evidence type="ECO:0000256" key="7">
    <source>
        <dbReference type="ARBA" id="ARBA00022692"/>
    </source>
</evidence>
<evidence type="ECO:0000256" key="3">
    <source>
        <dbReference type="ARBA" id="ARBA00006501"/>
    </source>
</evidence>
<evidence type="ECO:0000313" key="16">
    <source>
        <dbReference type="EMBL" id="PZM11533.1"/>
    </source>
</evidence>
<evidence type="ECO:0000256" key="13">
    <source>
        <dbReference type="ARBA" id="ARBA00048390"/>
    </source>
</evidence>
<dbReference type="PIRSF" id="PIRSF004638">
    <property type="entry name" value="UCP004638"/>
    <property type="match status" value="1"/>
</dbReference>
<reference evidence="16 17" key="1">
    <citation type="journal article" date="2018" name="Sci. Rep.">
        <title>Rhizobium tumorigenes sp. nov., a novel plant tumorigenic bacterium isolated from cane gall tumors on thornless blackberry.</title>
        <authorList>
            <person name="Kuzmanovi N."/>
            <person name="Smalla K."/>
            <person name="Gronow S."/>
            <person name="PuBawska J."/>
        </authorList>
    </citation>
    <scope>NUCLEOTIDE SEQUENCE [LARGE SCALE GENOMIC DNA]</scope>
    <source>
        <strain evidence="16 17">CCBAU 85046</strain>
    </source>
</reference>
<comment type="function">
    <text evidence="14">Catalyzes the oxidation of protoporphyrinogen IX to protoporphyrin IX.</text>
</comment>
<keyword evidence="9 15" id="KW-1133">Transmembrane helix</keyword>
<dbReference type="AlphaFoldDB" id="A0A2W4EJ41"/>
<keyword evidence="12 14" id="KW-0472">Membrane</keyword>
<keyword evidence="17" id="KW-1185">Reference proteome</keyword>
<dbReference type="PANTHER" id="PTHR40255:SF1">
    <property type="entry name" value="PROTOPORPHYRINOGEN IX OXIDASE"/>
    <property type="match status" value="1"/>
</dbReference>
<dbReference type="Proteomes" id="UP000248925">
    <property type="component" value="Unassembled WGS sequence"/>
</dbReference>
<protein>
    <recommendedName>
        <fullName evidence="4 14">Protoporphyrinogen IX oxidase</fullName>
        <ecNumber evidence="14">1.3.99.-</ecNumber>
    </recommendedName>
</protein>
<dbReference type="EMBL" id="PCDP01000039">
    <property type="protein sequence ID" value="PZM11533.1"/>
    <property type="molecule type" value="Genomic_DNA"/>
</dbReference>
<dbReference type="OrthoDB" id="8367737at2"/>